<dbReference type="OrthoDB" id="5396775at2"/>
<sequence length="112" mass="12509">MSIVIIGGNDRMIYQYKDLCKEYDCRAKVFTQMQGAMKKKIGVPDLIVLFTGTVSHKMVNCATDEAKRLNLPLARSHSSSLAALRNILEEHCAQCKNCDGCVLKSHTRKMSS</sequence>
<protein>
    <recommendedName>
        <fullName evidence="4">DUF2325 domain-containing protein</fullName>
    </recommendedName>
</protein>
<dbReference type="Pfam" id="PF10087">
    <property type="entry name" value="DUF2325"/>
    <property type="match status" value="1"/>
</dbReference>
<dbReference type="Proteomes" id="UP000176244">
    <property type="component" value="Unassembled WGS sequence"/>
</dbReference>
<dbReference type="AlphaFoldDB" id="A0A1F2PDN7"/>
<reference evidence="2 3" key="1">
    <citation type="submission" date="2015-09" db="EMBL/GenBank/DDBJ databases">
        <title>Genome sequence of Acetobacterium wieringae DSM 1911.</title>
        <authorList>
            <person name="Poehlein A."/>
            <person name="Bengelsdorf F.R."/>
            <person name="Schiel-Bengelsdorf B."/>
            <person name="Duerre P."/>
            <person name="Daniel R."/>
        </authorList>
    </citation>
    <scope>NUCLEOTIDE SEQUENCE [LARGE SCALE GENOMIC DNA]</scope>
    <source>
        <strain evidence="2 3">DSM 1911</strain>
    </source>
</reference>
<proteinExistence type="inferred from homology"/>
<dbReference type="InterPro" id="IPR016772">
    <property type="entry name" value="UCP020408"/>
</dbReference>
<name>A0A1F2PDN7_9FIRM</name>
<gene>
    <name evidence="2" type="ORF">ACWI_29640</name>
</gene>
<dbReference type="EMBL" id="LKEU01000039">
    <property type="protein sequence ID" value="OFV69509.1"/>
    <property type="molecule type" value="Genomic_DNA"/>
</dbReference>
<organism evidence="2 3">
    <name type="scientific">Acetobacterium wieringae</name>
    <dbReference type="NCBI Taxonomy" id="52694"/>
    <lineage>
        <taxon>Bacteria</taxon>
        <taxon>Bacillati</taxon>
        <taxon>Bacillota</taxon>
        <taxon>Clostridia</taxon>
        <taxon>Eubacteriales</taxon>
        <taxon>Eubacteriaceae</taxon>
        <taxon>Acetobacterium</taxon>
    </lineage>
</organism>
<evidence type="ECO:0000256" key="1">
    <source>
        <dbReference type="ARBA" id="ARBA00007189"/>
    </source>
</evidence>
<evidence type="ECO:0000313" key="2">
    <source>
        <dbReference type="EMBL" id="OFV69509.1"/>
    </source>
</evidence>
<evidence type="ECO:0000313" key="3">
    <source>
        <dbReference type="Proteomes" id="UP000176244"/>
    </source>
</evidence>
<comment type="caution">
    <text evidence="2">The sequence shown here is derived from an EMBL/GenBank/DDBJ whole genome shotgun (WGS) entry which is preliminary data.</text>
</comment>
<comment type="similarity">
    <text evidence="1">Belongs to the UPF0751 family.</text>
</comment>
<dbReference type="RefSeq" id="WP_070372225.1">
    <property type="nucleotide sequence ID" value="NZ_CP097897.1"/>
</dbReference>
<evidence type="ECO:0008006" key="4">
    <source>
        <dbReference type="Google" id="ProtNLM"/>
    </source>
</evidence>
<accession>A0A1F2PDN7</accession>